<dbReference type="AlphaFoldDB" id="A0A9P7TYF9"/>
<dbReference type="GO" id="GO:0032259">
    <property type="term" value="P:methylation"/>
    <property type="evidence" value="ECO:0007669"/>
    <property type="project" value="UniProtKB-KW"/>
</dbReference>
<dbReference type="PANTHER" id="PTHR12843:SF5">
    <property type="entry name" value="EEF1A LYSINE METHYLTRANSFERASE 2"/>
    <property type="match status" value="1"/>
</dbReference>
<comment type="subcellular location">
    <subcellularLocation>
        <location evidence="5">Cytoplasm</location>
    </subcellularLocation>
</comment>
<reference evidence="7 8" key="1">
    <citation type="journal article" date="2020" name="bioRxiv">
        <title>Whole genome comparisons of ergot fungi reveals the divergence and evolution of species within the genus Claviceps are the result of varying mechanisms driving genome evolution and host range expansion.</title>
        <authorList>
            <person name="Wyka S.A."/>
            <person name="Mondo S.J."/>
            <person name="Liu M."/>
            <person name="Dettman J."/>
            <person name="Nalam V."/>
            <person name="Broders K.D."/>
        </authorList>
    </citation>
    <scope>NUCLEOTIDE SEQUENCE [LARGE SCALE GENOMIC DNA]</scope>
    <source>
        <strain evidence="7 8">LM576</strain>
    </source>
</reference>
<dbReference type="InterPro" id="IPR026635">
    <property type="entry name" value="Efm4/METTL10"/>
</dbReference>
<evidence type="ECO:0000313" key="7">
    <source>
        <dbReference type="EMBL" id="KAG6123622.1"/>
    </source>
</evidence>
<keyword evidence="2 5" id="KW-0489">Methyltransferase</keyword>
<dbReference type="GO" id="GO:0016279">
    <property type="term" value="F:protein-lysine N-methyltransferase activity"/>
    <property type="evidence" value="ECO:0007669"/>
    <property type="project" value="UniProtKB-UniRule"/>
</dbReference>
<proteinExistence type="inferred from homology"/>
<evidence type="ECO:0000256" key="1">
    <source>
        <dbReference type="ARBA" id="ARBA00022490"/>
    </source>
</evidence>
<feature type="domain" description="Methyltransferase" evidence="6">
    <location>
        <begin position="74"/>
        <end position="223"/>
    </location>
</feature>
<dbReference type="GO" id="GO:0005737">
    <property type="term" value="C:cytoplasm"/>
    <property type="evidence" value="ECO:0007669"/>
    <property type="project" value="UniProtKB-SubCell"/>
</dbReference>
<keyword evidence="4 5" id="KW-0949">S-adenosyl-L-methionine</keyword>
<dbReference type="InterPro" id="IPR029063">
    <property type="entry name" value="SAM-dependent_MTases_sf"/>
</dbReference>
<keyword evidence="8" id="KW-1185">Reference proteome</keyword>
<comment type="function">
    <text evidence="5">S-adenosyl-L-methionine-dependent protein-lysine N-methyltransferase that mono- and dimethylates elongation factor 1-alpha at 'Lys-316'. May play a role in intracellular transport.</text>
</comment>
<dbReference type="Gene3D" id="3.40.50.150">
    <property type="entry name" value="Vaccinia Virus protein VP39"/>
    <property type="match status" value="1"/>
</dbReference>
<sequence length="273" mass="30370">MTMPSSGQEPSHLDPSELGTKEYWNALYTRELTNHASNTTDIGTVWFDDSDAEAKMIHFLNQLPDQHDDGAFSKETTSFLDLGCGNGSMLFTLRENGWFGQALGVDYSPQSVQLARQVCVAKADEVAQSGGEVLPPVRFAEWDIMNGSYETVRAHETGSESENHEAWDIVLDKGTFDAVSLSEERTESGRRLCEVYPERVLPLLRKGGLFLITSCNWTEDELTKWFAVGSRDGEDGASREEGRFVPAGRVQYRTFSFGGVKGQTISTLCFRKV</sequence>
<keyword evidence="1 5" id="KW-0963">Cytoplasm</keyword>
<dbReference type="SUPFAM" id="SSF53335">
    <property type="entry name" value="S-adenosyl-L-methionine-dependent methyltransferases"/>
    <property type="match status" value="1"/>
</dbReference>
<evidence type="ECO:0000256" key="5">
    <source>
        <dbReference type="HAMAP-Rule" id="MF_03188"/>
    </source>
</evidence>
<dbReference type="GO" id="GO:0016192">
    <property type="term" value="P:vesicle-mediated transport"/>
    <property type="evidence" value="ECO:0007669"/>
    <property type="project" value="UniProtKB-UniRule"/>
</dbReference>
<dbReference type="EMBL" id="SRQM01000003">
    <property type="protein sequence ID" value="KAG6123622.1"/>
    <property type="molecule type" value="Genomic_DNA"/>
</dbReference>
<evidence type="ECO:0000256" key="4">
    <source>
        <dbReference type="ARBA" id="ARBA00022691"/>
    </source>
</evidence>
<name>A0A9P7TYF9_9HYPO</name>
<dbReference type="Pfam" id="PF13847">
    <property type="entry name" value="Methyltransf_31"/>
    <property type="match status" value="1"/>
</dbReference>
<dbReference type="PANTHER" id="PTHR12843">
    <property type="entry name" value="PROTEIN-LYSINE N-METHYLTRANSFERASE METTL10"/>
    <property type="match status" value="1"/>
</dbReference>
<evidence type="ECO:0000256" key="2">
    <source>
        <dbReference type="ARBA" id="ARBA00022603"/>
    </source>
</evidence>
<accession>A0A9P7TYF9</accession>
<dbReference type="InterPro" id="IPR025714">
    <property type="entry name" value="Methyltranfer_dom"/>
</dbReference>
<evidence type="ECO:0000313" key="8">
    <source>
        <dbReference type="Proteomes" id="UP000732380"/>
    </source>
</evidence>
<keyword evidence="3 5" id="KW-0808">Transferase</keyword>
<dbReference type="EC" id="2.1.1.-" evidence="5"/>
<dbReference type="HAMAP" id="MF_03188">
    <property type="entry name" value="Methyltr_EFM4"/>
    <property type="match status" value="1"/>
</dbReference>
<comment type="caution">
    <text evidence="7">The sequence shown here is derived from an EMBL/GenBank/DDBJ whole genome shotgun (WGS) entry which is preliminary data.</text>
</comment>
<evidence type="ECO:0000256" key="3">
    <source>
        <dbReference type="ARBA" id="ARBA00022679"/>
    </source>
</evidence>
<evidence type="ECO:0000259" key="6">
    <source>
        <dbReference type="Pfam" id="PF13847"/>
    </source>
</evidence>
<protein>
    <recommendedName>
        <fullName evidence="5">Protein-lysine N-methyltransferase EFM4</fullName>
        <ecNumber evidence="5">2.1.1.-</ecNumber>
    </recommendedName>
    <alternativeName>
        <fullName evidence="5">Elongation factor methyltransferase 4</fullName>
    </alternativeName>
</protein>
<dbReference type="Proteomes" id="UP000732380">
    <property type="component" value="Unassembled WGS sequence"/>
</dbReference>
<keyword evidence="5" id="KW-0813">Transport</keyword>
<organism evidence="7 8">
    <name type="scientific">Claviceps humidiphila</name>
    <dbReference type="NCBI Taxonomy" id="1294629"/>
    <lineage>
        <taxon>Eukaryota</taxon>
        <taxon>Fungi</taxon>
        <taxon>Dikarya</taxon>
        <taxon>Ascomycota</taxon>
        <taxon>Pezizomycotina</taxon>
        <taxon>Sordariomycetes</taxon>
        <taxon>Hypocreomycetidae</taxon>
        <taxon>Hypocreales</taxon>
        <taxon>Clavicipitaceae</taxon>
        <taxon>Claviceps</taxon>
    </lineage>
</organism>
<gene>
    <name evidence="5" type="primary">EFM4</name>
    <name evidence="7" type="ORF">E4U13_003866</name>
</gene>
<comment type="similarity">
    <text evidence="5">Belongs to the class I-like SAM-binding methyltransferase superfamily. EFM4 family.</text>
</comment>
<dbReference type="CDD" id="cd02440">
    <property type="entry name" value="AdoMet_MTases"/>
    <property type="match status" value="1"/>
</dbReference>